<dbReference type="Proteomes" id="UP000729402">
    <property type="component" value="Unassembled WGS sequence"/>
</dbReference>
<reference evidence="2" key="1">
    <citation type="journal article" date="2021" name="bioRxiv">
        <title>Whole Genome Assembly and Annotation of Northern Wild Rice, Zizania palustris L., Supports a Whole Genome Duplication in the Zizania Genus.</title>
        <authorList>
            <person name="Haas M."/>
            <person name="Kono T."/>
            <person name="Macchietto M."/>
            <person name="Millas R."/>
            <person name="McGilp L."/>
            <person name="Shao M."/>
            <person name="Duquette J."/>
            <person name="Hirsch C.N."/>
            <person name="Kimball J."/>
        </authorList>
    </citation>
    <scope>NUCLEOTIDE SEQUENCE</scope>
    <source>
        <tissue evidence="2">Fresh leaf tissue</tissue>
    </source>
</reference>
<keyword evidence="3" id="KW-1185">Reference proteome</keyword>
<evidence type="ECO:0000313" key="2">
    <source>
        <dbReference type="EMBL" id="KAG8082549.1"/>
    </source>
</evidence>
<proteinExistence type="predicted"/>
<accession>A0A8J5W6V0</accession>
<reference evidence="2" key="2">
    <citation type="submission" date="2021-02" db="EMBL/GenBank/DDBJ databases">
        <authorList>
            <person name="Kimball J.A."/>
            <person name="Haas M.W."/>
            <person name="Macchietto M."/>
            <person name="Kono T."/>
            <person name="Duquette J."/>
            <person name="Shao M."/>
        </authorList>
    </citation>
    <scope>NUCLEOTIDE SEQUENCE</scope>
    <source>
        <tissue evidence="2">Fresh leaf tissue</tissue>
    </source>
</reference>
<sequence length="156" mass="17259">MVFIPTTLGPSAASPPLSLRPPPCRRLPASGGRLRALCPPPRLPFAASPPPDSRWPPRPPSAQAGKRPVRLALLFLGLVSATFAAWDRLFLVRDCEAEILRLGEEVNRLHDQLRNAGIYLDENRKNGNIMEKSTLLIMPGAYVKYAVSNDSFVFRF</sequence>
<organism evidence="2 3">
    <name type="scientific">Zizania palustris</name>
    <name type="common">Northern wild rice</name>
    <dbReference type="NCBI Taxonomy" id="103762"/>
    <lineage>
        <taxon>Eukaryota</taxon>
        <taxon>Viridiplantae</taxon>
        <taxon>Streptophyta</taxon>
        <taxon>Embryophyta</taxon>
        <taxon>Tracheophyta</taxon>
        <taxon>Spermatophyta</taxon>
        <taxon>Magnoliopsida</taxon>
        <taxon>Liliopsida</taxon>
        <taxon>Poales</taxon>
        <taxon>Poaceae</taxon>
        <taxon>BOP clade</taxon>
        <taxon>Oryzoideae</taxon>
        <taxon>Oryzeae</taxon>
        <taxon>Zizaniinae</taxon>
        <taxon>Zizania</taxon>
    </lineage>
</organism>
<protein>
    <submittedName>
        <fullName evidence="2">Uncharacterized protein</fullName>
    </submittedName>
</protein>
<feature type="region of interest" description="Disordered" evidence="1">
    <location>
        <begin position="1"/>
        <end position="22"/>
    </location>
</feature>
<dbReference type="EMBL" id="JAAALK010000086">
    <property type="protein sequence ID" value="KAG8082549.1"/>
    <property type="molecule type" value="Genomic_DNA"/>
</dbReference>
<dbReference type="OrthoDB" id="8118055at2759"/>
<evidence type="ECO:0000256" key="1">
    <source>
        <dbReference type="SAM" id="MobiDB-lite"/>
    </source>
</evidence>
<gene>
    <name evidence="2" type="ORF">GUJ93_ZPchr0014g46823</name>
</gene>
<evidence type="ECO:0000313" key="3">
    <source>
        <dbReference type="Proteomes" id="UP000729402"/>
    </source>
</evidence>
<comment type="caution">
    <text evidence="2">The sequence shown here is derived from an EMBL/GenBank/DDBJ whole genome shotgun (WGS) entry which is preliminary data.</text>
</comment>
<name>A0A8J5W6V0_ZIZPA</name>
<dbReference type="AlphaFoldDB" id="A0A8J5W6V0"/>